<dbReference type="InterPro" id="IPR050109">
    <property type="entry name" value="HTH-type_TetR-like_transc_reg"/>
</dbReference>
<dbReference type="SUPFAM" id="SSF46689">
    <property type="entry name" value="Homeodomain-like"/>
    <property type="match status" value="1"/>
</dbReference>
<comment type="caution">
    <text evidence="6">The sequence shown here is derived from an EMBL/GenBank/DDBJ whole genome shotgun (WGS) entry which is preliminary data.</text>
</comment>
<dbReference type="Proteomes" id="UP001500689">
    <property type="component" value="Unassembled WGS sequence"/>
</dbReference>
<dbReference type="PROSITE" id="PS50977">
    <property type="entry name" value="HTH_TETR_2"/>
    <property type="match status" value="1"/>
</dbReference>
<evidence type="ECO:0000313" key="6">
    <source>
        <dbReference type="EMBL" id="GAA3563764.1"/>
    </source>
</evidence>
<dbReference type="PRINTS" id="PR00455">
    <property type="entry name" value="HTHTETR"/>
</dbReference>
<sequence length="200" mass="21977">MPRSGLDARRRLRQAALELFRERGFDHTTTAEIAARAGVNERTYFRHFADKREALFDGEDELRASLMQAIAEAPDGLQPFQILLCAFRKTARALEANRAFAEPRFEVIAATPALRERELAKHALLADVVAEALRQRGVPGRLAGLAARTGWATYRHAVQAWTDDPEQSLDAHLSEAFADLRTLSAPAPPTTADAESSSGA</sequence>
<keyword evidence="1" id="KW-0805">Transcription regulation</keyword>
<feature type="DNA-binding region" description="H-T-H motif" evidence="4">
    <location>
        <begin position="29"/>
        <end position="48"/>
    </location>
</feature>
<proteinExistence type="predicted"/>
<dbReference type="InterPro" id="IPR041347">
    <property type="entry name" value="MftR_C"/>
</dbReference>
<dbReference type="EMBL" id="BAAAZN010000012">
    <property type="protein sequence ID" value="GAA3563764.1"/>
    <property type="molecule type" value="Genomic_DNA"/>
</dbReference>
<feature type="domain" description="HTH tetR-type" evidence="5">
    <location>
        <begin position="6"/>
        <end position="66"/>
    </location>
</feature>
<dbReference type="InterPro" id="IPR001647">
    <property type="entry name" value="HTH_TetR"/>
</dbReference>
<evidence type="ECO:0000256" key="1">
    <source>
        <dbReference type="ARBA" id="ARBA00023015"/>
    </source>
</evidence>
<dbReference type="InterPro" id="IPR009057">
    <property type="entry name" value="Homeodomain-like_sf"/>
</dbReference>
<gene>
    <name evidence="6" type="ORF">GCM10022222_54500</name>
</gene>
<dbReference type="Pfam" id="PF17754">
    <property type="entry name" value="TetR_C_14"/>
    <property type="match status" value="1"/>
</dbReference>
<dbReference type="PANTHER" id="PTHR30055">
    <property type="entry name" value="HTH-TYPE TRANSCRIPTIONAL REGULATOR RUTR"/>
    <property type="match status" value="1"/>
</dbReference>
<organism evidence="6 7">
    <name type="scientific">Amycolatopsis ultiminotia</name>
    <dbReference type="NCBI Taxonomy" id="543629"/>
    <lineage>
        <taxon>Bacteria</taxon>
        <taxon>Bacillati</taxon>
        <taxon>Actinomycetota</taxon>
        <taxon>Actinomycetes</taxon>
        <taxon>Pseudonocardiales</taxon>
        <taxon>Pseudonocardiaceae</taxon>
        <taxon>Amycolatopsis</taxon>
    </lineage>
</organism>
<evidence type="ECO:0000256" key="4">
    <source>
        <dbReference type="PROSITE-ProRule" id="PRU00335"/>
    </source>
</evidence>
<dbReference type="Gene3D" id="1.10.357.10">
    <property type="entry name" value="Tetracycline Repressor, domain 2"/>
    <property type="match status" value="1"/>
</dbReference>
<evidence type="ECO:0000259" key="5">
    <source>
        <dbReference type="PROSITE" id="PS50977"/>
    </source>
</evidence>
<keyword evidence="3" id="KW-0804">Transcription</keyword>
<dbReference type="PANTHER" id="PTHR30055:SF238">
    <property type="entry name" value="MYCOFACTOCIN BIOSYNTHESIS TRANSCRIPTIONAL REGULATOR MFTR-RELATED"/>
    <property type="match status" value="1"/>
</dbReference>
<accession>A0ABP6XAN1</accession>
<evidence type="ECO:0000256" key="2">
    <source>
        <dbReference type="ARBA" id="ARBA00023125"/>
    </source>
</evidence>
<evidence type="ECO:0000313" key="7">
    <source>
        <dbReference type="Proteomes" id="UP001500689"/>
    </source>
</evidence>
<dbReference type="Pfam" id="PF00440">
    <property type="entry name" value="TetR_N"/>
    <property type="match status" value="1"/>
</dbReference>
<evidence type="ECO:0000256" key="3">
    <source>
        <dbReference type="ARBA" id="ARBA00023163"/>
    </source>
</evidence>
<reference evidence="7" key="1">
    <citation type="journal article" date="2019" name="Int. J. Syst. Evol. Microbiol.">
        <title>The Global Catalogue of Microorganisms (GCM) 10K type strain sequencing project: providing services to taxonomists for standard genome sequencing and annotation.</title>
        <authorList>
            <consortium name="The Broad Institute Genomics Platform"/>
            <consortium name="The Broad Institute Genome Sequencing Center for Infectious Disease"/>
            <person name="Wu L."/>
            <person name="Ma J."/>
        </authorList>
    </citation>
    <scope>NUCLEOTIDE SEQUENCE [LARGE SCALE GENOMIC DNA]</scope>
    <source>
        <strain evidence="7">JCM 16898</strain>
    </source>
</reference>
<name>A0ABP6XAN1_9PSEU</name>
<keyword evidence="7" id="KW-1185">Reference proteome</keyword>
<dbReference type="RefSeq" id="WP_344864726.1">
    <property type="nucleotide sequence ID" value="NZ_BAAAZN010000012.1"/>
</dbReference>
<keyword evidence="2 4" id="KW-0238">DNA-binding</keyword>
<protein>
    <submittedName>
        <fullName evidence="6">TetR family transcriptional regulator</fullName>
    </submittedName>
</protein>